<dbReference type="GeneID" id="14870067"/>
<feature type="chain" id="PRO_5003320519" evidence="1">
    <location>
        <begin position="21"/>
        <end position="580"/>
    </location>
</feature>
<name>F4Q2C9_CACFS</name>
<dbReference type="Proteomes" id="UP000007797">
    <property type="component" value="Unassembled WGS sequence"/>
</dbReference>
<dbReference type="RefSeq" id="XP_004366190.1">
    <property type="nucleotide sequence ID" value="XM_004366133.1"/>
</dbReference>
<evidence type="ECO:0000313" key="2">
    <source>
        <dbReference type="EMBL" id="EGG18149.1"/>
    </source>
</evidence>
<accession>F4Q2C9</accession>
<dbReference type="KEGG" id="dfa:DFA_06816"/>
<evidence type="ECO:0000313" key="3">
    <source>
        <dbReference type="Proteomes" id="UP000007797"/>
    </source>
</evidence>
<proteinExistence type="predicted"/>
<reference evidence="3" key="1">
    <citation type="journal article" date="2011" name="Genome Res.">
        <title>Phylogeny-wide analysis of social amoeba genomes highlights ancient origins for complex intercellular communication.</title>
        <authorList>
            <person name="Heidel A.J."/>
            <person name="Lawal H.M."/>
            <person name="Felder M."/>
            <person name="Schilde C."/>
            <person name="Helps N.R."/>
            <person name="Tunggal B."/>
            <person name="Rivero F."/>
            <person name="John U."/>
            <person name="Schleicher M."/>
            <person name="Eichinger L."/>
            <person name="Platzer M."/>
            <person name="Noegel A.A."/>
            <person name="Schaap P."/>
            <person name="Gloeckner G."/>
        </authorList>
    </citation>
    <scope>NUCLEOTIDE SEQUENCE [LARGE SCALE GENOMIC DNA]</scope>
    <source>
        <strain evidence="3">SH3</strain>
    </source>
</reference>
<dbReference type="AlphaFoldDB" id="F4Q2C9"/>
<keyword evidence="1" id="KW-0732">Signal</keyword>
<dbReference type="EMBL" id="GL883020">
    <property type="protein sequence ID" value="EGG18149.1"/>
    <property type="molecule type" value="Genomic_DNA"/>
</dbReference>
<gene>
    <name evidence="2" type="ORF">DFA_06816</name>
</gene>
<sequence>MKYHSIIIIFVLVTQSIAYASDISFNTNINCTNGCSFSDRDNWVGGVKPGQNDNVIIDMSSSEFASTIIIMTGPSQLNFRSLNVICNDWSKTLLLTTTPDIYLQTFNLVVNGTVSISIHSFAEFTVDSTLDIGAYSSISVGGDLTSNITNADAYSTITLYSGAQFSTLTIAYLNGLIDGPSDSLVEIDGYVSVQGSINVGMFTFETASVTHPGTLNVGIMSPVGNLTISSGGLVTVGQVLTASSIIVVGSSTFNISGPTTTYSAIEAVYTDSTSTVYISSDQGTTLLRNVESYGTITINGVSASISNGIIAYLNLVLKPDSAEQQPITTIQNTKVGVVVCDTDVFDSSSYISLNCVDYCELSEIQPPAYNLQIGVSSPGGFLNLTKSDISLAGGGSRITASSKSTIIFNNTMVDTNSNSIYVDTNSQVLIQNSNINGPFLVDHSTITVHGQSSVNNIEMTASVLNVVQGVLTITTDLLVTQGSTINVILQSLIVNPTNTPINVHGQDVSISQSNLVVQSSANTIADPDTLYYVMASPKYIDVPFSNCTFTPIQSSLTTPNFTESLYNDYVYLIFDFQTNN</sequence>
<feature type="signal peptide" evidence="1">
    <location>
        <begin position="1"/>
        <end position="20"/>
    </location>
</feature>
<protein>
    <submittedName>
        <fullName evidence="2">Uncharacterized protein</fullName>
    </submittedName>
</protein>
<organism evidence="2 3">
    <name type="scientific">Cavenderia fasciculata</name>
    <name type="common">Slime mold</name>
    <name type="synonym">Dictyostelium fasciculatum</name>
    <dbReference type="NCBI Taxonomy" id="261658"/>
    <lineage>
        <taxon>Eukaryota</taxon>
        <taxon>Amoebozoa</taxon>
        <taxon>Evosea</taxon>
        <taxon>Eumycetozoa</taxon>
        <taxon>Dictyostelia</taxon>
        <taxon>Acytosteliales</taxon>
        <taxon>Cavenderiaceae</taxon>
        <taxon>Cavenderia</taxon>
    </lineage>
</organism>
<keyword evidence="3" id="KW-1185">Reference proteome</keyword>
<evidence type="ECO:0000256" key="1">
    <source>
        <dbReference type="SAM" id="SignalP"/>
    </source>
</evidence>